<name>A0A0V8GE43_9BACL</name>
<evidence type="ECO:0000313" key="2">
    <source>
        <dbReference type="Proteomes" id="UP000053797"/>
    </source>
</evidence>
<gene>
    <name evidence="1" type="ORF">AS033_12575</name>
</gene>
<comment type="caution">
    <text evidence="1">The sequence shown here is derived from an EMBL/GenBank/DDBJ whole genome shotgun (WGS) entry which is preliminary data.</text>
</comment>
<dbReference type="Proteomes" id="UP000053797">
    <property type="component" value="Unassembled WGS sequence"/>
</dbReference>
<dbReference type="EMBL" id="LNQL01000004">
    <property type="protein sequence ID" value="KSU48449.1"/>
    <property type="molecule type" value="Genomic_DNA"/>
</dbReference>
<protein>
    <recommendedName>
        <fullName evidence="3">DUF4905 domain-containing protein</fullName>
    </recommendedName>
</protein>
<organism evidence="1 2">
    <name type="scientific">Exiguobacterium indicum</name>
    <dbReference type="NCBI Taxonomy" id="296995"/>
    <lineage>
        <taxon>Bacteria</taxon>
        <taxon>Bacillati</taxon>
        <taxon>Bacillota</taxon>
        <taxon>Bacilli</taxon>
        <taxon>Bacillales</taxon>
        <taxon>Bacillales Family XII. Incertae Sedis</taxon>
        <taxon>Exiguobacterium</taxon>
    </lineage>
</organism>
<dbReference type="AlphaFoldDB" id="A0A0V8GE43"/>
<proteinExistence type="predicted"/>
<sequence length="266" mass="31210">MHMYKPAAELLLHESVSLFDRIGEDLLLFRDRHGFMKCDADLRPLWETACAYVPFSWYIEPGGGRLFIVFEESAYFGLLDLEQGHLDYIKRPVAFSEAWFSNLFLWQDDEIFLYTAETDVVCVNVQTGDWRYSNYEEAPLFGRLVERGYDTRLTFERFIAPTTIISYDDLKERYVIWDAATNQESIIPFSDYAEYSLVDHRHQLFSITDSSRFYLYEKSQLKYKFEGCHSSVLLKSVLLDEEARRLAIVSTSATFGNTWVQIFQKT</sequence>
<accession>A0A0V8GE43</accession>
<evidence type="ECO:0000313" key="1">
    <source>
        <dbReference type="EMBL" id="KSU48449.1"/>
    </source>
</evidence>
<evidence type="ECO:0008006" key="3">
    <source>
        <dbReference type="Google" id="ProtNLM"/>
    </source>
</evidence>
<reference evidence="1 2" key="1">
    <citation type="journal article" date="2015" name="Int. J. Syst. Evol. Microbiol.">
        <title>Exiguobacterium enclense sp. nov., isolated from sediment.</title>
        <authorList>
            <person name="Dastager S.G."/>
            <person name="Mawlankar R."/>
            <person name="Sonalkar V.V."/>
            <person name="Thorat M.N."/>
            <person name="Mual P."/>
            <person name="Verma A."/>
            <person name="Krishnamurthi S."/>
            <person name="Tang S.K."/>
            <person name="Li W.J."/>
        </authorList>
    </citation>
    <scope>NUCLEOTIDE SEQUENCE [LARGE SCALE GENOMIC DNA]</scope>
    <source>
        <strain evidence="1 2">NIO-1109</strain>
    </source>
</reference>